<evidence type="ECO:0000256" key="3">
    <source>
        <dbReference type="ARBA" id="ARBA00009105"/>
    </source>
</evidence>
<dbReference type="Proteomes" id="UP000602510">
    <property type="component" value="Unassembled WGS sequence"/>
</dbReference>
<feature type="transmembrane region" description="Helical" evidence="11">
    <location>
        <begin position="37"/>
        <end position="55"/>
    </location>
</feature>
<evidence type="ECO:0000256" key="7">
    <source>
        <dbReference type="ARBA" id="ARBA00022989"/>
    </source>
</evidence>
<keyword evidence="12" id="KW-0328">Glycosyltransferase</keyword>
<proteinExistence type="inferred from homology"/>
<keyword evidence="8" id="KW-0333">Golgi apparatus</keyword>
<dbReference type="GO" id="GO:0000139">
    <property type="term" value="C:Golgi membrane"/>
    <property type="evidence" value="ECO:0007669"/>
    <property type="project" value="UniProtKB-SubCell"/>
</dbReference>
<evidence type="ECO:0000313" key="12">
    <source>
        <dbReference type="EMBL" id="KAF4037360.1"/>
    </source>
</evidence>
<keyword evidence="4 12" id="KW-0808">Transferase</keyword>
<protein>
    <submittedName>
        <fullName evidence="12">Putative Mannosyltransferase</fullName>
    </submittedName>
</protein>
<gene>
    <name evidence="12" type="ORF">GN244_ATG10588</name>
</gene>
<evidence type="ECO:0000256" key="2">
    <source>
        <dbReference type="ARBA" id="ARBA00004606"/>
    </source>
</evidence>
<evidence type="ECO:0000256" key="11">
    <source>
        <dbReference type="SAM" id="Phobius"/>
    </source>
</evidence>
<keyword evidence="5 11" id="KW-0812">Transmembrane</keyword>
<evidence type="ECO:0000256" key="8">
    <source>
        <dbReference type="ARBA" id="ARBA00023034"/>
    </source>
</evidence>
<comment type="similarity">
    <text evidence="3">Belongs to the MNN1/MNT family.</text>
</comment>
<evidence type="ECO:0000256" key="9">
    <source>
        <dbReference type="ARBA" id="ARBA00023136"/>
    </source>
</evidence>
<evidence type="ECO:0000313" key="13">
    <source>
        <dbReference type="Proteomes" id="UP000602510"/>
    </source>
</evidence>
<evidence type="ECO:0000256" key="5">
    <source>
        <dbReference type="ARBA" id="ARBA00022692"/>
    </source>
</evidence>
<evidence type="ECO:0000256" key="1">
    <source>
        <dbReference type="ARBA" id="ARBA00004394"/>
    </source>
</evidence>
<keyword evidence="9 11" id="KW-0472">Membrane</keyword>
<keyword evidence="7 11" id="KW-1133">Transmembrane helix</keyword>
<name>A0A833T4B7_PHYIN</name>
<comment type="caution">
    <text evidence="12">The sequence shown here is derived from an EMBL/GenBank/DDBJ whole genome shotgun (WGS) entry which is preliminary data.</text>
</comment>
<dbReference type="AlphaFoldDB" id="A0A833T4B7"/>
<comment type="subcellular location">
    <subcellularLocation>
        <location evidence="10">Endomembrane system</location>
        <topology evidence="10">Single-pass membrane protein</topology>
    </subcellularLocation>
    <subcellularLocation>
        <location evidence="1">Golgi apparatus membrane</location>
    </subcellularLocation>
    <subcellularLocation>
        <location evidence="2">Membrane</location>
        <topology evidence="2">Single-pass type II membrane protein</topology>
    </subcellularLocation>
</comment>
<evidence type="ECO:0000256" key="10">
    <source>
        <dbReference type="ARBA" id="ARBA00037847"/>
    </source>
</evidence>
<dbReference type="PANTHER" id="PTHR31646">
    <property type="entry name" value="ALPHA-1,2-MANNOSYLTRANSFERASE MNN2"/>
    <property type="match status" value="1"/>
</dbReference>
<dbReference type="InterPro" id="IPR022751">
    <property type="entry name" value="Alpha_mannosyltransferase"/>
</dbReference>
<dbReference type="EMBL" id="WSZM01000242">
    <property type="protein sequence ID" value="KAF4037360.1"/>
    <property type="molecule type" value="Genomic_DNA"/>
</dbReference>
<accession>A0A833T4B7</accession>
<keyword evidence="6" id="KW-0735">Signal-anchor</keyword>
<dbReference type="GO" id="GO:0046354">
    <property type="term" value="P:mannan biosynthetic process"/>
    <property type="evidence" value="ECO:0007669"/>
    <property type="project" value="TreeGrafter"/>
</dbReference>
<dbReference type="GO" id="GO:0000026">
    <property type="term" value="F:alpha-1,2-mannosyltransferase activity"/>
    <property type="evidence" value="ECO:0007669"/>
    <property type="project" value="TreeGrafter"/>
</dbReference>
<organism evidence="12 13">
    <name type="scientific">Phytophthora infestans</name>
    <name type="common">Potato late blight agent</name>
    <name type="synonym">Botrytis infestans</name>
    <dbReference type="NCBI Taxonomy" id="4787"/>
    <lineage>
        <taxon>Eukaryota</taxon>
        <taxon>Sar</taxon>
        <taxon>Stramenopiles</taxon>
        <taxon>Oomycota</taxon>
        <taxon>Peronosporomycetes</taxon>
        <taxon>Peronosporales</taxon>
        <taxon>Peronosporaceae</taxon>
        <taxon>Phytophthora</taxon>
    </lineage>
</organism>
<keyword evidence="13" id="KW-1185">Reference proteome</keyword>
<evidence type="ECO:0000256" key="6">
    <source>
        <dbReference type="ARBA" id="ARBA00022968"/>
    </source>
</evidence>
<reference evidence="12" key="1">
    <citation type="submission" date="2020-04" db="EMBL/GenBank/DDBJ databases">
        <title>Hybrid Assembly of Korean Phytophthora infestans isolates.</title>
        <authorList>
            <person name="Prokchorchik M."/>
            <person name="Lee Y."/>
            <person name="Seo J."/>
            <person name="Cho J.-H."/>
            <person name="Park Y.-E."/>
            <person name="Jang D.-C."/>
            <person name="Im J.-S."/>
            <person name="Choi J.-G."/>
            <person name="Park H.-J."/>
            <person name="Lee G.-B."/>
            <person name="Lee Y.-G."/>
            <person name="Hong S.-Y."/>
            <person name="Cho K."/>
            <person name="Sohn K.H."/>
        </authorList>
    </citation>
    <scope>NUCLEOTIDE SEQUENCE</scope>
    <source>
        <strain evidence="12">KR_1_A1</strain>
    </source>
</reference>
<dbReference type="SUPFAM" id="SSF53448">
    <property type="entry name" value="Nucleotide-diphospho-sugar transferases"/>
    <property type="match status" value="1"/>
</dbReference>
<dbReference type="Pfam" id="PF11051">
    <property type="entry name" value="Mannosyl_trans3"/>
    <property type="match status" value="1"/>
</dbReference>
<sequence length="374" mass="42627">MPPNGANQKVLSPKNLPLNPPSMWLSWIQQNTPTRRVLLLGTVLYACVMLIWSAYSIQSTVFTSRLDGSSIDDELQVPSSIFQNKDRLIKDLPPGGTRPRRLKCIAWRSTRGCSPNGPRQPEKDQNCTQIISKGESGYCEVEDVSSGENFRVMQKYCNSLIHAVPFRCEDAQKFVYFRVEAENAAQEALKPSFKLPNVIQSQETARDVLRSVLHCHLPVEIWYRPDEMNNITILEPLRRLARLEDNITFQEITDPRAKRFVAKIHAIYYSSFDRVLFLDSDNVPVRDPSFLFTSPEFVKSGAIFWPDFWHPDSTIFGLNENSLLWELMDMPFVDMFEQESGQLVVDRRSSIGARALLRASSAELFLVAETFVGG</sequence>
<dbReference type="Gene3D" id="3.90.550.10">
    <property type="entry name" value="Spore Coat Polysaccharide Biosynthesis Protein SpsA, Chain A"/>
    <property type="match status" value="1"/>
</dbReference>
<evidence type="ECO:0000256" key="4">
    <source>
        <dbReference type="ARBA" id="ARBA00022679"/>
    </source>
</evidence>
<dbReference type="InterPro" id="IPR029044">
    <property type="entry name" value="Nucleotide-diphossugar_trans"/>
</dbReference>
<dbReference type="PANTHER" id="PTHR31646:SF1">
    <property type="entry name" value="ALPHA-1,2-MANNOSYLTRANSFERASE MNN2"/>
    <property type="match status" value="1"/>
</dbReference>